<dbReference type="GO" id="GO:0004781">
    <property type="term" value="F:sulfate adenylyltransferase (ATP) activity"/>
    <property type="evidence" value="ECO:0007669"/>
    <property type="project" value="UniProtKB-EC"/>
</dbReference>
<evidence type="ECO:0000256" key="4">
    <source>
        <dbReference type="ARBA" id="ARBA00022741"/>
    </source>
</evidence>
<accession>A0ABR9G548</accession>
<dbReference type="Proteomes" id="UP000651010">
    <property type="component" value="Unassembled WGS sequence"/>
</dbReference>
<comment type="subunit">
    <text evidence="6">Heterodimer composed of CysD, the smaller subunit, and CysN.</text>
</comment>
<evidence type="ECO:0000256" key="1">
    <source>
        <dbReference type="ARBA" id="ARBA00008885"/>
    </source>
</evidence>
<comment type="similarity">
    <text evidence="1 6">Belongs to the PAPS reductase family. CysD subfamily.</text>
</comment>
<dbReference type="InterPro" id="IPR011784">
    <property type="entry name" value="SO4_adenylTrfase_ssu"/>
</dbReference>
<dbReference type="Pfam" id="PF01507">
    <property type="entry name" value="PAPS_reduct"/>
    <property type="match status" value="1"/>
</dbReference>
<dbReference type="NCBIfam" id="NF009214">
    <property type="entry name" value="PRK12563.1"/>
    <property type="match status" value="1"/>
</dbReference>
<organism evidence="8 9">
    <name type="scientific">Dyella acidiphila</name>
    <dbReference type="NCBI Taxonomy" id="2775866"/>
    <lineage>
        <taxon>Bacteria</taxon>
        <taxon>Pseudomonadati</taxon>
        <taxon>Pseudomonadota</taxon>
        <taxon>Gammaproteobacteria</taxon>
        <taxon>Lysobacterales</taxon>
        <taxon>Rhodanobacteraceae</taxon>
        <taxon>Dyella</taxon>
    </lineage>
</organism>
<dbReference type="NCBIfam" id="NF003587">
    <property type="entry name" value="PRK05253.1"/>
    <property type="match status" value="1"/>
</dbReference>
<comment type="function">
    <text evidence="6">With CysN forms the ATP sulfurylase (ATPS) that catalyzes the adenylation of sulfate producing adenosine 5'-phosphosulfate (APS) and diphosphate, the first enzymatic step in sulfur assimilation pathway. APS synthesis involves the formation of a high-energy phosphoric-sulfuric acid anhydride bond driven by GTP hydrolysis by CysN coupled to ATP hydrolysis by CysD.</text>
</comment>
<keyword evidence="2 6" id="KW-0808">Transferase</keyword>
<dbReference type="PANTHER" id="PTHR43196">
    <property type="entry name" value="SULFATE ADENYLYLTRANSFERASE SUBUNIT 2"/>
    <property type="match status" value="1"/>
</dbReference>
<keyword evidence="3 6" id="KW-0548">Nucleotidyltransferase</keyword>
<evidence type="ECO:0000256" key="3">
    <source>
        <dbReference type="ARBA" id="ARBA00022695"/>
    </source>
</evidence>
<sequence>MAEFTVNHSAPRPMSSFSGHLDQLEAESIHIFREVAASFQRPVMLYSIGKDSSVLLHLLRKAFYPGRPPIPLLHVDTTWKFREMIAFRDEVGAAPDLRLLVHINEDGVRQGISPLVHGATVHTDVMKTVALKQALDKYGFDAAVGGARRDEEKARAKERVFSFRNAQHRWDPKRQRPELWHLYNTHIHKGENVRVFPLSNWTEMDVWHYIRREAIPVVPLYYAKPRPVVARDGALIMVDDDRFVLRAGETIEQRMVRFRTLGCYPLTGAIESQAATLDEIIAEMEAARSSERQGRVIDQDPAASMERKKLEGYF</sequence>
<comment type="pathway">
    <text evidence="6">Sulfur metabolism; hydrogen sulfide biosynthesis; sulfite from sulfate: step 1/3.</text>
</comment>
<dbReference type="PANTHER" id="PTHR43196:SF1">
    <property type="entry name" value="SULFATE ADENYLYLTRANSFERASE SUBUNIT 2"/>
    <property type="match status" value="1"/>
</dbReference>
<dbReference type="Gene3D" id="3.40.50.620">
    <property type="entry name" value="HUPs"/>
    <property type="match status" value="1"/>
</dbReference>
<reference evidence="8 9" key="1">
    <citation type="submission" date="2020-09" db="EMBL/GenBank/DDBJ databases">
        <title>Dyella sp. 7MK23 isolated from forest soil.</title>
        <authorList>
            <person name="Fu J."/>
        </authorList>
    </citation>
    <scope>NUCLEOTIDE SEQUENCE [LARGE SCALE GENOMIC DNA]</scope>
    <source>
        <strain evidence="8 9">7MK23</strain>
    </source>
</reference>
<dbReference type="PIRSF" id="PIRSF002936">
    <property type="entry name" value="CysDAde_trans"/>
    <property type="match status" value="1"/>
</dbReference>
<protein>
    <recommendedName>
        <fullName evidence="6">Sulfate adenylyltransferase subunit 2</fullName>
        <ecNumber evidence="6">2.7.7.4</ecNumber>
    </recommendedName>
    <alternativeName>
        <fullName evidence="6">ATP-sulfurylase small subunit</fullName>
    </alternativeName>
    <alternativeName>
        <fullName evidence="6">Sulfate adenylate transferase</fullName>
        <shortName evidence="6">SAT</shortName>
    </alternativeName>
</protein>
<dbReference type="SUPFAM" id="SSF52402">
    <property type="entry name" value="Adenine nucleotide alpha hydrolases-like"/>
    <property type="match status" value="1"/>
</dbReference>
<dbReference type="NCBIfam" id="TIGR02039">
    <property type="entry name" value="CysD"/>
    <property type="match status" value="1"/>
</dbReference>
<dbReference type="InterPro" id="IPR002500">
    <property type="entry name" value="PAPS_reduct_dom"/>
</dbReference>
<keyword evidence="5 6" id="KW-0067">ATP-binding</keyword>
<evidence type="ECO:0000256" key="5">
    <source>
        <dbReference type="ARBA" id="ARBA00022840"/>
    </source>
</evidence>
<evidence type="ECO:0000313" key="8">
    <source>
        <dbReference type="EMBL" id="MBE1159176.1"/>
    </source>
</evidence>
<dbReference type="CDD" id="cd23946">
    <property type="entry name" value="Sulfate_adenylyltransferase_2"/>
    <property type="match status" value="1"/>
</dbReference>
<dbReference type="HAMAP" id="MF_00064">
    <property type="entry name" value="Sulf_adenylyltr_sub2"/>
    <property type="match status" value="1"/>
</dbReference>
<evidence type="ECO:0000256" key="6">
    <source>
        <dbReference type="HAMAP-Rule" id="MF_00064"/>
    </source>
</evidence>
<dbReference type="InterPro" id="IPR014729">
    <property type="entry name" value="Rossmann-like_a/b/a_fold"/>
</dbReference>
<dbReference type="EC" id="2.7.7.4" evidence="6"/>
<feature type="domain" description="Phosphoadenosine phosphosulphate reductase" evidence="7">
    <location>
        <begin position="42"/>
        <end position="268"/>
    </location>
</feature>
<keyword evidence="9" id="KW-1185">Reference proteome</keyword>
<evidence type="ECO:0000259" key="7">
    <source>
        <dbReference type="Pfam" id="PF01507"/>
    </source>
</evidence>
<comment type="caution">
    <text evidence="8">The sequence shown here is derived from an EMBL/GenBank/DDBJ whole genome shotgun (WGS) entry which is preliminary data.</text>
</comment>
<comment type="catalytic activity">
    <reaction evidence="6">
        <text>sulfate + ATP + H(+) = adenosine 5'-phosphosulfate + diphosphate</text>
        <dbReference type="Rhea" id="RHEA:18133"/>
        <dbReference type="ChEBI" id="CHEBI:15378"/>
        <dbReference type="ChEBI" id="CHEBI:16189"/>
        <dbReference type="ChEBI" id="CHEBI:30616"/>
        <dbReference type="ChEBI" id="CHEBI:33019"/>
        <dbReference type="ChEBI" id="CHEBI:58243"/>
        <dbReference type="EC" id="2.7.7.4"/>
    </reaction>
</comment>
<proteinExistence type="inferred from homology"/>
<evidence type="ECO:0000256" key="2">
    <source>
        <dbReference type="ARBA" id="ARBA00022679"/>
    </source>
</evidence>
<dbReference type="InterPro" id="IPR050128">
    <property type="entry name" value="Sulfate_adenylyltrnsfr_sub2"/>
</dbReference>
<keyword evidence="4 6" id="KW-0547">Nucleotide-binding</keyword>
<name>A0ABR9G548_9GAMM</name>
<evidence type="ECO:0000313" key="9">
    <source>
        <dbReference type="Proteomes" id="UP000651010"/>
    </source>
</evidence>
<gene>
    <name evidence="6 8" type="primary">cysD</name>
    <name evidence="8" type="ORF">IGX34_02190</name>
</gene>
<dbReference type="EMBL" id="JACZZA010000001">
    <property type="protein sequence ID" value="MBE1159176.1"/>
    <property type="molecule type" value="Genomic_DNA"/>
</dbReference>